<gene>
    <name evidence="1" type="ORF">PITCH_A1060001</name>
</gene>
<name>A0A445MQS6_9BACT</name>
<sequence length="66" mass="7855">MISHNKFYTTVANTAHLKGLRKFKEEYSARRSILVSQDSTPRKTEDNIEILPWKEFLEQLWEGKIM</sequence>
<reference evidence="1" key="1">
    <citation type="submission" date="2018-01" db="EMBL/GenBank/DDBJ databases">
        <authorList>
            <person name="Regsiter A."/>
            <person name="William W."/>
        </authorList>
    </citation>
    <scope>NUCLEOTIDE SEQUENCE</scope>
    <source>
        <strain evidence="1">TRIP AH-1</strain>
    </source>
</reference>
<proteinExistence type="predicted"/>
<dbReference type="EMBL" id="OJIN01000009">
    <property type="protein sequence ID" value="SPD71824.1"/>
    <property type="molecule type" value="Genomic_DNA"/>
</dbReference>
<accession>A0A445MQS6</accession>
<organism evidence="1">
    <name type="scientific">uncultured Desulfobacterium sp</name>
    <dbReference type="NCBI Taxonomy" id="201089"/>
    <lineage>
        <taxon>Bacteria</taxon>
        <taxon>Pseudomonadati</taxon>
        <taxon>Thermodesulfobacteriota</taxon>
        <taxon>Desulfobacteria</taxon>
        <taxon>Desulfobacterales</taxon>
        <taxon>Desulfobacteriaceae</taxon>
        <taxon>Desulfobacterium</taxon>
        <taxon>environmental samples</taxon>
    </lineage>
</organism>
<protein>
    <submittedName>
        <fullName evidence="1">Uncharacterized protein</fullName>
    </submittedName>
</protein>
<dbReference type="AlphaFoldDB" id="A0A445MQS6"/>
<evidence type="ECO:0000313" key="1">
    <source>
        <dbReference type="EMBL" id="SPD71824.1"/>
    </source>
</evidence>